<evidence type="ECO:0000313" key="3">
    <source>
        <dbReference type="EMBL" id="KJD31836.1"/>
    </source>
</evidence>
<comment type="caution">
    <text evidence="3">The sequence shown here is derived from an EMBL/GenBank/DDBJ whole genome shotgun (WGS) entry which is preliminary data.</text>
</comment>
<protein>
    <submittedName>
        <fullName evidence="3">Uncharacterized protein</fullName>
    </submittedName>
</protein>
<keyword evidence="2" id="KW-0472">Membrane</keyword>
<dbReference type="EMBL" id="JTDW01000024">
    <property type="protein sequence ID" value="KJD31836.1"/>
    <property type="molecule type" value="Genomic_DNA"/>
</dbReference>
<dbReference type="AlphaFoldDB" id="A0A0D7VYC2"/>
<keyword evidence="1" id="KW-0175">Coiled coil</keyword>
<dbReference type="OrthoDB" id="1451665at2"/>
<accession>A0A0D7VYC2</accession>
<dbReference type="Proteomes" id="UP000032578">
    <property type="component" value="Unassembled WGS sequence"/>
</dbReference>
<keyword evidence="2" id="KW-0812">Transmembrane</keyword>
<name>A0A0D7VYC2_9FLAO</name>
<feature type="transmembrane region" description="Helical" evidence="2">
    <location>
        <begin position="106"/>
        <end position="127"/>
    </location>
</feature>
<proteinExistence type="predicted"/>
<dbReference type="PATRIC" id="fig|1435349.4.peg.1715"/>
<sequence length="188" mass="21445">MELSERTIESIDEILKKILKDGSCSVHDTGTSPDIKRKIKSKKICKALNLIRLKSNNQYELDEKGILVIQDGGIENYLNNLRLDRDLEKTIKDLTKENLENQFKHNIIFVCLGGVIGLLTTAITMAVQPDSAKQYINKINEMVEQDKRISKGLQTDIQQMRSEITSLKKQIDSLRNASDNKTKHNNVY</sequence>
<evidence type="ECO:0000256" key="1">
    <source>
        <dbReference type="SAM" id="Coils"/>
    </source>
</evidence>
<feature type="non-terminal residue" evidence="3">
    <location>
        <position position="188"/>
    </location>
</feature>
<evidence type="ECO:0000256" key="2">
    <source>
        <dbReference type="SAM" id="Phobius"/>
    </source>
</evidence>
<organism evidence="3 4">
    <name type="scientific">Neotamlana sedimentorum</name>
    <dbReference type="NCBI Taxonomy" id="1435349"/>
    <lineage>
        <taxon>Bacteria</taxon>
        <taxon>Pseudomonadati</taxon>
        <taxon>Bacteroidota</taxon>
        <taxon>Flavobacteriia</taxon>
        <taxon>Flavobacteriales</taxon>
        <taxon>Flavobacteriaceae</taxon>
        <taxon>Neotamlana</taxon>
    </lineage>
</organism>
<reference evidence="3 4" key="1">
    <citation type="submission" date="2014-11" db="EMBL/GenBank/DDBJ databases">
        <title>Tamlana sedimentorum sp. nov., isolated from shallow sand sediments of the Sea of Japan.</title>
        <authorList>
            <person name="Romanenko L.A."/>
        </authorList>
    </citation>
    <scope>NUCLEOTIDE SEQUENCE [LARGE SCALE GENOMIC DNA]</scope>
    <source>
        <strain evidence="3 4">JCM 19808</strain>
    </source>
</reference>
<keyword evidence="4" id="KW-1185">Reference proteome</keyword>
<gene>
    <name evidence="3" type="ORF">PW52_16445</name>
</gene>
<evidence type="ECO:0000313" key="4">
    <source>
        <dbReference type="Proteomes" id="UP000032578"/>
    </source>
</evidence>
<feature type="coiled-coil region" evidence="1">
    <location>
        <begin position="150"/>
        <end position="177"/>
    </location>
</feature>
<dbReference type="RefSeq" id="WP_044634078.1">
    <property type="nucleotide sequence ID" value="NZ_JTDW01000024.1"/>
</dbReference>
<keyword evidence="2" id="KW-1133">Transmembrane helix</keyword>